<protein>
    <recommendedName>
        <fullName evidence="3">NAD(P)-binding protein</fullName>
    </recommendedName>
</protein>
<evidence type="ECO:0000313" key="2">
    <source>
        <dbReference type="Proteomes" id="UP000799767"/>
    </source>
</evidence>
<evidence type="ECO:0008006" key="3">
    <source>
        <dbReference type="Google" id="ProtNLM"/>
    </source>
</evidence>
<proteinExistence type="predicted"/>
<dbReference type="EMBL" id="MU001635">
    <property type="protein sequence ID" value="KAF2483039.1"/>
    <property type="molecule type" value="Genomic_DNA"/>
</dbReference>
<dbReference type="InterPro" id="IPR036291">
    <property type="entry name" value="NAD(P)-bd_dom_sf"/>
</dbReference>
<name>A0A6A6PSG3_9PEZI</name>
<dbReference type="SUPFAM" id="SSF51735">
    <property type="entry name" value="NAD(P)-binding Rossmann-fold domains"/>
    <property type="match status" value="1"/>
</dbReference>
<dbReference type="Proteomes" id="UP000799767">
    <property type="component" value="Unassembled WGS sequence"/>
</dbReference>
<dbReference type="Pfam" id="PF00106">
    <property type="entry name" value="adh_short"/>
    <property type="match status" value="1"/>
</dbReference>
<keyword evidence="2" id="KW-1185">Reference proteome</keyword>
<gene>
    <name evidence="1" type="ORF">BDY17DRAFT_140162</name>
</gene>
<dbReference type="Gene3D" id="3.40.50.720">
    <property type="entry name" value="NAD(P)-binding Rossmann-like Domain"/>
    <property type="match status" value="1"/>
</dbReference>
<sequence length="247" mass="26326">MASKAFAIVAGVGPGTGAACARRFAKAYPVVLMARNPDNYEGLVQEINKSGGKAIGISTDVSSVESVDAAFAKIKAEYKDAACAAAVFNASGRFARGPLLEMKVEDFVGSWDVSCKGALIFAQHALPLLLKHADDSSAKHPPTLIFTGATASVKANAQMSGFACAKFALRALSTSIAKEFAPKGVHVAHAVIDGVIDIPATKNWLKDQPHEAKIGADDIAESYWNLHTQSKRCFTNEIDIRPMYEKW</sequence>
<dbReference type="InterPro" id="IPR002347">
    <property type="entry name" value="SDR_fam"/>
</dbReference>
<evidence type="ECO:0000313" key="1">
    <source>
        <dbReference type="EMBL" id="KAF2483039.1"/>
    </source>
</evidence>
<dbReference type="PANTHER" id="PTHR43431:SF7">
    <property type="entry name" value="OXIDOREDUCTASE, SHORT CHAIN DEHYDROGENASE_REDUCTASE FAMILY (AFU_ORTHOLOGUE AFUA_5G14000)"/>
    <property type="match status" value="1"/>
</dbReference>
<dbReference type="PROSITE" id="PS51257">
    <property type="entry name" value="PROKAR_LIPOPROTEIN"/>
    <property type="match status" value="1"/>
</dbReference>
<accession>A0A6A6PSG3</accession>
<dbReference type="AlphaFoldDB" id="A0A6A6PSG3"/>
<organism evidence="1 2">
    <name type="scientific">Neohortaea acidophila</name>
    <dbReference type="NCBI Taxonomy" id="245834"/>
    <lineage>
        <taxon>Eukaryota</taxon>
        <taxon>Fungi</taxon>
        <taxon>Dikarya</taxon>
        <taxon>Ascomycota</taxon>
        <taxon>Pezizomycotina</taxon>
        <taxon>Dothideomycetes</taxon>
        <taxon>Dothideomycetidae</taxon>
        <taxon>Mycosphaerellales</taxon>
        <taxon>Teratosphaeriaceae</taxon>
        <taxon>Neohortaea</taxon>
    </lineage>
</organism>
<dbReference type="RefSeq" id="XP_033589609.1">
    <property type="nucleotide sequence ID" value="XM_033729499.1"/>
</dbReference>
<dbReference type="GeneID" id="54470501"/>
<dbReference type="OrthoDB" id="5399006at2759"/>
<reference evidence="1" key="1">
    <citation type="journal article" date="2020" name="Stud. Mycol.">
        <title>101 Dothideomycetes genomes: a test case for predicting lifestyles and emergence of pathogens.</title>
        <authorList>
            <person name="Haridas S."/>
            <person name="Albert R."/>
            <person name="Binder M."/>
            <person name="Bloem J."/>
            <person name="Labutti K."/>
            <person name="Salamov A."/>
            <person name="Andreopoulos B."/>
            <person name="Baker S."/>
            <person name="Barry K."/>
            <person name="Bills G."/>
            <person name="Bluhm B."/>
            <person name="Cannon C."/>
            <person name="Castanera R."/>
            <person name="Culley D."/>
            <person name="Daum C."/>
            <person name="Ezra D."/>
            <person name="Gonzalez J."/>
            <person name="Henrissat B."/>
            <person name="Kuo A."/>
            <person name="Liang C."/>
            <person name="Lipzen A."/>
            <person name="Lutzoni F."/>
            <person name="Magnuson J."/>
            <person name="Mondo S."/>
            <person name="Nolan M."/>
            <person name="Ohm R."/>
            <person name="Pangilinan J."/>
            <person name="Park H.-J."/>
            <person name="Ramirez L."/>
            <person name="Alfaro M."/>
            <person name="Sun H."/>
            <person name="Tritt A."/>
            <person name="Yoshinaga Y."/>
            <person name="Zwiers L.-H."/>
            <person name="Turgeon B."/>
            <person name="Goodwin S."/>
            <person name="Spatafora J."/>
            <person name="Crous P."/>
            <person name="Grigoriev I."/>
        </authorList>
    </citation>
    <scope>NUCLEOTIDE SEQUENCE</scope>
    <source>
        <strain evidence="1">CBS 113389</strain>
    </source>
</reference>
<dbReference type="PANTHER" id="PTHR43431">
    <property type="entry name" value="OXIDOREDUCTASE, SHORT CHAIN DEHYDROGENASE/REDUCTASE FAMILY (AFU_ORTHOLOGUE AFUA_5G14000)"/>
    <property type="match status" value="1"/>
</dbReference>